<dbReference type="Proteomes" id="UP000789396">
    <property type="component" value="Unassembled WGS sequence"/>
</dbReference>
<evidence type="ECO:0000313" key="1">
    <source>
        <dbReference type="EMBL" id="CAG8742393.1"/>
    </source>
</evidence>
<evidence type="ECO:0000313" key="2">
    <source>
        <dbReference type="Proteomes" id="UP000789396"/>
    </source>
</evidence>
<accession>A0A9N9NMH1</accession>
<protein>
    <submittedName>
        <fullName evidence="1">19665_t:CDS:1</fullName>
    </submittedName>
</protein>
<keyword evidence="2" id="KW-1185">Reference proteome</keyword>
<sequence length="147" mass="17339">CINKFLNYCKELKKTDEKRGKILANALYGYLGKSKNVLAIRSDCIYVKGELPTKFSKEAEKYQKYKIIRYQQVGFFGDDNVFVYDNRELKSFANNPSERKKLMEEFLSKQLSKVTEEEKTKIRKFVKDNCRDIIEKVKEQLKNIGVE</sequence>
<dbReference type="EMBL" id="CAJVPZ010032676">
    <property type="protein sequence ID" value="CAG8742393.1"/>
    <property type="molecule type" value="Genomic_DNA"/>
</dbReference>
<reference evidence="1" key="1">
    <citation type="submission" date="2021-06" db="EMBL/GenBank/DDBJ databases">
        <authorList>
            <person name="Kallberg Y."/>
            <person name="Tangrot J."/>
            <person name="Rosling A."/>
        </authorList>
    </citation>
    <scope>NUCLEOTIDE SEQUENCE</scope>
    <source>
        <strain evidence="1">IN212</strain>
    </source>
</reference>
<proteinExistence type="predicted"/>
<gene>
    <name evidence="1" type="ORF">RFULGI_LOCUS12974</name>
</gene>
<name>A0A9N9NMH1_9GLOM</name>
<organism evidence="1 2">
    <name type="scientific">Racocetra fulgida</name>
    <dbReference type="NCBI Taxonomy" id="60492"/>
    <lineage>
        <taxon>Eukaryota</taxon>
        <taxon>Fungi</taxon>
        <taxon>Fungi incertae sedis</taxon>
        <taxon>Mucoromycota</taxon>
        <taxon>Glomeromycotina</taxon>
        <taxon>Glomeromycetes</taxon>
        <taxon>Diversisporales</taxon>
        <taxon>Gigasporaceae</taxon>
        <taxon>Racocetra</taxon>
    </lineage>
</organism>
<dbReference type="AlphaFoldDB" id="A0A9N9NMH1"/>
<feature type="non-terminal residue" evidence="1">
    <location>
        <position position="1"/>
    </location>
</feature>
<comment type="caution">
    <text evidence="1">The sequence shown here is derived from an EMBL/GenBank/DDBJ whole genome shotgun (WGS) entry which is preliminary data.</text>
</comment>